<gene>
    <name evidence="1" type="ORF">FKW44_025191</name>
</gene>
<evidence type="ECO:0000313" key="1">
    <source>
        <dbReference type="EMBL" id="QQP31556.1"/>
    </source>
</evidence>
<reference evidence="2" key="1">
    <citation type="submission" date="2021-01" db="EMBL/GenBank/DDBJ databases">
        <title>Caligus Genome Assembly.</title>
        <authorList>
            <person name="Gallardo-Escarate C."/>
        </authorList>
    </citation>
    <scope>NUCLEOTIDE SEQUENCE [LARGE SCALE GENOMIC DNA]</scope>
</reference>
<organism evidence="1 2">
    <name type="scientific">Caligus rogercresseyi</name>
    <name type="common">Sea louse</name>
    <dbReference type="NCBI Taxonomy" id="217165"/>
    <lineage>
        <taxon>Eukaryota</taxon>
        <taxon>Metazoa</taxon>
        <taxon>Ecdysozoa</taxon>
        <taxon>Arthropoda</taxon>
        <taxon>Crustacea</taxon>
        <taxon>Multicrustacea</taxon>
        <taxon>Hexanauplia</taxon>
        <taxon>Copepoda</taxon>
        <taxon>Siphonostomatoida</taxon>
        <taxon>Caligidae</taxon>
        <taxon>Caligus</taxon>
    </lineage>
</organism>
<evidence type="ECO:0000313" key="2">
    <source>
        <dbReference type="Proteomes" id="UP000595437"/>
    </source>
</evidence>
<name>A0A7T8JSH0_CALRO</name>
<proteinExistence type="predicted"/>
<protein>
    <submittedName>
        <fullName evidence="1">Uncharacterized protein</fullName>
    </submittedName>
</protein>
<sequence length="113" mass="12472">MAGAPLTKAKRARFTQLPNGNKCESCGDRIKNLQHILQVQALLEGSLKAENKKFHKDDIIPKGGTVRKPDLVIIDEKKISVVDPTIVSDTLSLQEAENNKAATYNTDEFKKAL</sequence>
<dbReference type="EMBL" id="CP045910">
    <property type="protein sequence ID" value="QQP31556.1"/>
    <property type="molecule type" value="Genomic_DNA"/>
</dbReference>
<accession>A0A7T8JSH0</accession>
<dbReference type="Proteomes" id="UP000595437">
    <property type="component" value="Chromosome 21"/>
</dbReference>
<keyword evidence="2" id="KW-1185">Reference proteome</keyword>
<dbReference type="AlphaFoldDB" id="A0A7T8JSH0"/>